<dbReference type="InterPro" id="IPR002692">
    <property type="entry name" value="S45"/>
</dbReference>
<feature type="binding site" evidence="8">
    <location>
        <position position="184"/>
    </location>
    <ligand>
        <name>Ca(2+)</name>
        <dbReference type="ChEBI" id="CHEBI:29108"/>
    </ligand>
</feature>
<evidence type="ECO:0000256" key="5">
    <source>
        <dbReference type="ARBA" id="ARBA00022801"/>
    </source>
</evidence>
<dbReference type="CDD" id="cd03747">
    <property type="entry name" value="Ntn_PGA_like"/>
    <property type="match status" value="1"/>
</dbReference>
<name>A0A010RSM5_PSEFL</name>
<dbReference type="GO" id="GO:0046872">
    <property type="term" value="F:metal ion binding"/>
    <property type="evidence" value="ECO:0007669"/>
    <property type="project" value="UniProtKB-KW"/>
</dbReference>
<keyword evidence="8" id="KW-0106">Calcium</keyword>
<comment type="cofactor">
    <cofactor evidence="8">
        <name>Ca(2+)</name>
        <dbReference type="ChEBI" id="CHEBI:29108"/>
    </cofactor>
    <text evidence="8">Binds 1 Ca(2+) ion per dimer.</text>
</comment>
<keyword evidence="4" id="KW-0574">Periplasm</keyword>
<dbReference type="InterPro" id="IPR043146">
    <property type="entry name" value="Penicillin_amidase_N_B-knob"/>
</dbReference>
<dbReference type="InterPro" id="IPR023343">
    <property type="entry name" value="Penicillin_amidase_dom1"/>
</dbReference>
<dbReference type="Gene3D" id="2.30.120.10">
    <property type="match status" value="1"/>
</dbReference>
<reference evidence="9 10" key="1">
    <citation type="journal article" date="2011" name="J. Bacteriol.">
        <title>Draft genome sequence of the polycyclic aromatic hydrocarbon-degrading, genetically engineered bioluminescent bioreporter Pseudomonas fluorescens HK44.</title>
        <authorList>
            <person name="Chauhan A."/>
            <person name="Layton A.C."/>
            <person name="Williams D.E."/>
            <person name="Smartt A.E."/>
            <person name="Ripp S."/>
            <person name="Karpinets T.V."/>
            <person name="Brown S.D."/>
            <person name="Sayler G.S."/>
        </authorList>
    </citation>
    <scope>NUCLEOTIDE SEQUENCE [LARGE SCALE GENOMIC DNA]</scope>
    <source>
        <strain evidence="9 10">HK44</strain>
    </source>
</reference>
<organism evidence="9 10">
    <name type="scientific">Pseudomonas fluorescens HK44</name>
    <dbReference type="NCBI Taxonomy" id="1042209"/>
    <lineage>
        <taxon>Bacteria</taxon>
        <taxon>Pseudomonadati</taxon>
        <taxon>Pseudomonadota</taxon>
        <taxon>Gammaproteobacteria</taxon>
        <taxon>Pseudomonadales</taxon>
        <taxon>Pseudomonadaceae</taxon>
        <taxon>Pseudomonas</taxon>
    </lineage>
</organism>
<evidence type="ECO:0000256" key="2">
    <source>
        <dbReference type="ARBA" id="ARBA00006586"/>
    </source>
</evidence>
<dbReference type="MEROPS" id="S45.003"/>
<evidence type="ECO:0000313" key="9">
    <source>
        <dbReference type="EMBL" id="EXF91964.1"/>
    </source>
</evidence>
<dbReference type="InterPro" id="IPR014395">
    <property type="entry name" value="Pen/GL7ACA/AHL_acylase"/>
</dbReference>
<dbReference type="RefSeq" id="WP_019694145.1">
    <property type="nucleotide sequence ID" value="NZ_AFOY02000019.1"/>
</dbReference>
<protein>
    <submittedName>
        <fullName evidence="9">Penicillin amidase</fullName>
    </submittedName>
</protein>
<comment type="subcellular location">
    <subcellularLocation>
        <location evidence="1">Periplasm</location>
    </subcellularLocation>
</comment>
<dbReference type="SUPFAM" id="SSF56235">
    <property type="entry name" value="N-terminal nucleophile aminohydrolases (Ntn hydrolases)"/>
    <property type="match status" value="1"/>
</dbReference>
<dbReference type="eggNOG" id="COG2366">
    <property type="taxonomic scope" value="Bacteria"/>
</dbReference>
<evidence type="ECO:0000256" key="4">
    <source>
        <dbReference type="ARBA" id="ARBA00022764"/>
    </source>
</evidence>
<dbReference type="InterPro" id="IPR029055">
    <property type="entry name" value="Ntn_hydrolases_N"/>
</dbReference>
<keyword evidence="6" id="KW-0865">Zymogen</keyword>
<dbReference type="PANTHER" id="PTHR34218:SF5">
    <property type="entry name" value="PENICILLIN ACYLASE FAMILY PROTEIN"/>
    <property type="match status" value="1"/>
</dbReference>
<dbReference type="Gene3D" id="1.10.1400.10">
    <property type="match status" value="1"/>
</dbReference>
<accession>A0A010RSM5</accession>
<dbReference type="OrthoDB" id="9760084at2"/>
<dbReference type="GO" id="GO:0016811">
    <property type="term" value="F:hydrolase activity, acting on carbon-nitrogen (but not peptide) bonds, in linear amides"/>
    <property type="evidence" value="ECO:0007669"/>
    <property type="project" value="InterPro"/>
</dbReference>
<dbReference type="HOGENOM" id="CLU_011790_0_1_6"/>
<sequence>MKRVLTLLALLLVVLAAGAGWYVYSKQPMRQGQVELQRLQGSVTVRYDERGVPHIRAENETDLYRALGYVHAQDRLFQMEAMRRLARGELAEILGPKLIDTDKLFRSLRIRERAESYVAALDRQSAAWKALQAYLDGINQYQDTHAAPMEFDVLGIHKRAFTAEDSVSVAGYMAYSFAAAFRTEPLLTYVRDQLGSDYLNIFDLDWQPKGVLAKRQSSKAPVLSAADWKDLNAIARLSKQALADNGLPQFEGSNAWVISGPRTQSGKPLLAGDPHIRFSTPSVWYEAQLSAPGFELYGHHQALVPFAFLGHNLDFGWSLTMFQNDDLDLIAEKINPDNANQVWYHGKWVDMVNTEQQIAVKGQAAVTLMLRQSPHGPIINDVLGASAGKTPIAMWWAFLETQNPILEGFYQLNRADTLAKARAAAAKVHAPGLNIVWANAKGDIGWWAAAQLPKRPAGVKPWFILDGSTNQADKEGFYPFSANPQEENPARGYIVSANFQPVSPTGMEIPGYYNLPDRGQQLNRQLSDKSVKWNVDASQKLQLGTTTDYGPRLLAPLLPVLREVVSDPQELKLVEQLAKWKGDYPVNSTSATLFNQFLFNLADGALHDELGDSFFETLLSTRVIDAALPRLAASADSPWWDNRNTLGKETRADVVKAAWQASIAHLKTTLGPDPAQWLWGDAHPLTHGHPLGMQKPLDRIFNVGPFEAPGSHEVPNNLSAKIGPAPWPVTYGPSTRRIIDFADPAHGLTINPVGQSGVPFDSHYDDQAEAYIEGVYQEAHFNEEEVTANTRSTLKLLPARVAQ</sequence>
<dbReference type="PIRSF" id="PIRSF001227">
    <property type="entry name" value="Pen_acylase"/>
    <property type="match status" value="1"/>
</dbReference>
<dbReference type="AlphaFoldDB" id="A0A010RSM5"/>
<evidence type="ECO:0000256" key="6">
    <source>
        <dbReference type="ARBA" id="ARBA00023145"/>
    </source>
</evidence>
<comment type="caution">
    <text evidence="9">The sequence shown here is derived from an EMBL/GenBank/DDBJ whole genome shotgun (WGS) entry which is preliminary data.</text>
</comment>
<feature type="binding site" evidence="8">
    <location>
        <position position="328"/>
    </location>
    <ligand>
        <name>Ca(2+)</name>
        <dbReference type="ChEBI" id="CHEBI:29108"/>
    </ligand>
</feature>
<comment type="similarity">
    <text evidence="2">Belongs to the peptidase S45 family.</text>
</comment>
<dbReference type="Gene3D" id="3.60.20.10">
    <property type="entry name" value="Glutamine Phosphoribosylpyrophosphate, subunit 1, domain 1"/>
    <property type="match status" value="1"/>
</dbReference>
<gene>
    <name evidence="9" type="ORF">HK44_014265</name>
</gene>
<dbReference type="PATRIC" id="fig|1042209.11.peg.5273"/>
<dbReference type="Proteomes" id="UP000022611">
    <property type="component" value="Unassembled WGS sequence"/>
</dbReference>
<proteinExistence type="inferred from homology"/>
<keyword evidence="8" id="KW-0479">Metal-binding</keyword>
<dbReference type="PANTHER" id="PTHR34218">
    <property type="entry name" value="PEPTIDASE S45 PENICILLIN AMIDASE"/>
    <property type="match status" value="1"/>
</dbReference>
<evidence type="ECO:0000256" key="1">
    <source>
        <dbReference type="ARBA" id="ARBA00004418"/>
    </source>
</evidence>
<evidence type="ECO:0000313" key="10">
    <source>
        <dbReference type="Proteomes" id="UP000022611"/>
    </source>
</evidence>
<feature type="active site" description="Nucleophile" evidence="7">
    <location>
        <position position="253"/>
    </location>
</feature>
<dbReference type="EMBL" id="AFOY02000019">
    <property type="protein sequence ID" value="EXF91964.1"/>
    <property type="molecule type" value="Genomic_DNA"/>
</dbReference>
<evidence type="ECO:0000256" key="8">
    <source>
        <dbReference type="PIRSR" id="PIRSR001227-2"/>
    </source>
</evidence>
<keyword evidence="5" id="KW-0378">Hydrolase</keyword>
<evidence type="ECO:0000256" key="7">
    <source>
        <dbReference type="PIRSR" id="PIRSR001227-1"/>
    </source>
</evidence>
<evidence type="ECO:0000256" key="3">
    <source>
        <dbReference type="ARBA" id="ARBA00022729"/>
    </source>
</evidence>
<feature type="binding site" evidence="8">
    <location>
        <position position="325"/>
    </location>
    <ligand>
        <name>Ca(2+)</name>
        <dbReference type="ChEBI" id="CHEBI:29108"/>
    </ligand>
</feature>
<dbReference type="Gene3D" id="1.10.439.10">
    <property type="entry name" value="Penicillin Amidohydrolase, domain 1"/>
    <property type="match status" value="1"/>
</dbReference>
<dbReference type="Pfam" id="PF01804">
    <property type="entry name" value="Penicil_amidase"/>
    <property type="match status" value="1"/>
</dbReference>
<dbReference type="InterPro" id="IPR043147">
    <property type="entry name" value="Penicillin_amidase_A-knob"/>
</dbReference>
<dbReference type="GO" id="GO:0017000">
    <property type="term" value="P:antibiotic biosynthetic process"/>
    <property type="evidence" value="ECO:0007669"/>
    <property type="project" value="InterPro"/>
</dbReference>
<keyword evidence="3" id="KW-0732">Signal</keyword>
<dbReference type="GO" id="GO:0042597">
    <property type="term" value="C:periplasmic space"/>
    <property type="evidence" value="ECO:0007669"/>
    <property type="project" value="UniProtKB-SubCell"/>
</dbReference>